<evidence type="ECO:0000313" key="1">
    <source>
        <dbReference type="EMBL" id="KAI9168960.1"/>
    </source>
</evidence>
<proteinExistence type="predicted"/>
<reference evidence="1" key="2">
    <citation type="submission" date="2023-02" db="EMBL/GenBank/DDBJ databases">
        <authorList>
            <person name="Swenson N.G."/>
            <person name="Wegrzyn J.L."/>
            <person name="Mcevoy S.L."/>
        </authorList>
    </citation>
    <scope>NUCLEOTIDE SEQUENCE</scope>
    <source>
        <strain evidence="1">91603</strain>
        <tissue evidence="1">Leaf</tissue>
    </source>
</reference>
<dbReference type="EMBL" id="JAJSOW010000104">
    <property type="protein sequence ID" value="KAI9168960.1"/>
    <property type="molecule type" value="Genomic_DNA"/>
</dbReference>
<organism evidence="1 2">
    <name type="scientific">Acer negundo</name>
    <name type="common">Box elder</name>
    <dbReference type="NCBI Taxonomy" id="4023"/>
    <lineage>
        <taxon>Eukaryota</taxon>
        <taxon>Viridiplantae</taxon>
        <taxon>Streptophyta</taxon>
        <taxon>Embryophyta</taxon>
        <taxon>Tracheophyta</taxon>
        <taxon>Spermatophyta</taxon>
        <taxon>Magnoliopsida</taxon>
        <taxon>eudicotyledons</taxon>
        <taxon>Gunneridae</taxon>
        <taxon>Pentapetalae</taxon>
        <taxon>rosids</taxon>
        <taxon>malvids</taxon>
        <taxon>Sapindales</taxon>
        <taxon>Sapindaceae</taxon>
        <taxon>Hippocastanoideae</taxon>
        <taxon>Acereae</taxon>
        <taxon>Acer</taxon>
    </lineage>
</organism>
<sequence>MHGCGCVPDNIQSTIEKLLGGLVKMWMQTSPIDGTKDRCTYNFFSFHARDVLLESGHMLCDYDLVAVIKFHGVSSKIQYFAACNGFIKGTLKFKMK</sequence>
<protein>
    <submittedName>
        <fullName evidence="1">Uncharacterized protein</fullName>
    </submittedName>
</protein>
<keyword evidence="2" id="KW-1185">Reference proteome</keyword>
<name>A0AAD5NL78_ACENE</name>
<gene>
    <name evidence="1" type="ORF">LWI28_004524</name>
</gene>
<reference evidence="1" key="1">
    <citation type="journal article" date="2022" name="Plant J.">
        <title>Strategies of tolerance reflected in two North American maple genomes.</title>
        <authorList>
            <person name="McEvoy S.L."/>
            <person name="Sezen U.U."/>
            <person name="Trouern-Trend A."/>
            <person name="McMahon S.M."/>
            <person name="Schaberg P.G."/>
            <person name="Yang J."/>
            <person name="Wegrzyn J.L."/>
            <person name="Swenson N.G."/>
        </authorList>
    </citation>
    <scope>NUCLEOTIDE SEQUENCE</scope>
    <source>
        <strain evidence="1">91603</strain>
    </source>
</reference>
<accession>A0AAD5NL78</accession>
<dbReference type="AlphaFoldDB" id="A0AAD5NL78"/>
<comment type="caution">
    <text evidence="1">The sequence shown here is derived from an EMBL/GenBank/DDBJ whole genome shotgun (WGS) entry which is preliminary data.</text>
</comment>
<evidence type="ECO:0000313" key="2">
    <source>
        <dbReference type="Proteomes" id="UP001064489"/>
    </source>
</evidence>
<dbReference type="Proteomes" id="UP001064489">
    <property type="component" value="Chromosome 7"/>
</dbReference>